<feature type="binding site" evidence="17">
    <location>
        <begin position="106"/>
        <end position="108"/>
    </location>
    <ligand>
        <name>UDP-N-acetyl-alpha-D-glucosamine</name>
        <dbReference type="ChEBI" id="CHEBI:57705"/>
    </ligand>
</feature>
<dbReference type="PROSITE" id="PS00101">
    <property type="entry name" value="HEXAPEP_TRANSFERASES"/>
    <property type="match status" value="1"/>
</dbReference>
<dbReference type="PANTHER" id="PTHR43584">
    <property type="entry name" value="NUCLEOTIDYL TRANSFERASE"/>
    <property type="match status" value="1"/>
</dbReference>
<feature type="binding site" evidence="17">
    <location>
        <position position="227"/>
    </location>
    <ligand>
        <name>Mg(2+)</name>
        <dbReference type="ChEBI" id="CHEBI:18420"/>
    </ligand>
</feature>
<comment type="catalytic activity">
    <reaction evidence="15 17">
        <text>N-acetyl-alpha-D-glucosamine 1-phosphate + UTP + H(+) = UDP-N-acetyl-alpha-D-glucosamine + diphosphate</text>
        <dbReference type="Rhea" id="RHEA:13509"/>
        <dbReference type="ChEBI" id="CHEBI:15378"/>
        <dbReference type="ChEBI" id="CHEBI:33019"/>
        <dbReference type="ChEBI" id="CHEBI:46398"/>
        <dbReference type="ChEBI" id="CHEBI:57705"/>
        <dbReference type="ChEBI" id="CHEBI:57776"/>
        <dbReference type="EC" id="2.7.7.23"/>
    </reaction>
</comment>
<feature type="domain" description="MobA-like NTP transferase" evidence="18">
    <location>
        <begin position="9"/>
        <end position="133"/>
    </location>
</feature>
<dbReference type="GO" id="GO:0000902">
    <property type="term" value="P:cell morphogenesis"/>
    <property type="evidence" value="ECO:0007669"/>
    <property type="project" value="UniProtKB-UniRule"/>
</dbReference>
<accession>A0A368Z081</accession>
<evidence type="ECO:0000313" key="20">
    <source>
        <dbReference type="Proteomes" id="UP000253345"/>
    </source>
</evidence>
<dbReference type="PANTHER" id="PTHR43584:SF3">
    <property type="entry name" value="BIFUNCTIONAL PROTEIN GLMU"/>
    <property type="match status" value="1"/>
</dbReference>
<dbReference type="SUPFAM" id="SSF53448">
    <property type="entry name" value="Nucleotide-diphospho-sugar transferases"/>
    <property type="match status" value="1"/>
</dbReference>
<reference evidence="19 20" key="1">
    <citation type="submission" date="2018-07" db="EMBL/GenBank/DDBJ databases">
        <title>Genomic Encyclopedia of Type Strains, Phase III (KMG-III): the genomes of soil and plant-associated and newly described type strains.</title>
        <authorList>
            <person name="Whitman W."/>
        </authorList>
    </citation>
    <scope>NUCLEOTIDE SEQUENCE [LARGE SCALE GENOMIC DNA]</scope>
    <source>
        <strain evidence="19 20">CECT 8525</strain>
    </source>
</reference>
<evidence type="ECO:0000256" key="7">
    <source>
        <dbReference type="ARBA" id="ARBA00022737"/>
    </source>
</evidence>
<dbReference type="GO" id="GO:0005737">
    <property type="term" value="C:cytoplasm"/>
    <property type="evidence" value="ECO:0007669"/>
    <property type="project" value="UniProtKB-SubCell"/>
</dbReference>
<dbReference type="Proteomes" id="UP000253345">
    <property type="component" value="Unassembled WGS sequence"/>
</dbReference>
<feature type="region of interest" description="Pyrophosphorylase" evidence="17">
    <location>
        <begin position="1"/>
        <end position="229"/>
    </location>
</feature>
<comment type="pathway">
    <text evidence="17">Bacterial outer membrane biogenesis; LPS lipid A biosynthesis.</text>
</comment>
<feature type="binding site" evidence="17">
    <location>
        <position position="349"/>
    </location>
    <ligand>
        <name>UDP-N-acetyl-alpha-D-glucosamine</name>
        <dbReference type="ChEBI" id="CHEBI:57705"/>
    </ligand>
</feature>
<evidence type="ECO:0000256" key="8">
    <source>
        <dbReference type="ARBA" id="ARBA00022842"/>
    </source>
</evidence>
<feature type="binding site" evidence="17">
    <location>
        <position position="316"/>
    </location>
    <ligand>
        <name>UDP-N-acetyl-alpha-D-glucosamine</name>
        <dbReference type="ChEBI" id="CHEBI:57705"/>
    </ligand>
</feature>
<evidence type="ECO:0000256" key="9">
    <source>
        <dbReference type="ARBA" id="ARBA00022960"/>
    </source>
</evidence>
<keyword evidence="6 17" id="KW-0479">Metal-binding</keyword>
<evidence type="ECO:0000256" key="16">
    <source>
        <dbReference type="ARBA" id="ARBA00049628"/>
    </source>
</evidence>
<dbReference type="InterPro" id="IPR018357">
    <property type="entry name" value="Hexapep_transf_CS"/>
</dbReference>
<dbReference type="UniPathway" id="UPA00113">
    <property type="reaction ID" value="UER00532"/>
</dbReference>
<dbReference type="InterPro" id="IPR011004">
    <property type="entry name" value="Trimer_LpxA-like_sf"/>
</dbReference>
<evidence type="ECO:0000313" key="19">
    <source>
        <dbReference type="EMBL" id="RCW85863.1"/>
    </source>
</evidence>
<evidence type="ECO:0000256" key="4">
    <source>
        <dbReference type="ARBA" id="ARBA00022679"/>
    </source>
</evidence>
<dbReference type="GO" id="GO:0071555">
    <property type="term" value="P:cell wall organization"/>
    <property type="evidence" value="ECO:0007669"/>
    <property type="project" value="UniProtKB-KW"/>
</dbReference>
<comment type="function">
    <text evidence="16 17">Catalyzes the last two sequential reactions in the de novo biosynthetic pathway for UDP-N-acetylglucosamine (UDP-GlcNAc). The C-terminal domain catalyzes the transfer of acetyl group from acetyl coenzyme A to glucosamine-1-phosphate (GlcN-1-P) to produce N-acetylglucosamine-1-phosphate (GlcNAc-1-P), which is converted into UDP-GlcNAc by the transfer of uridine 5-monophosphate (from uridine 5-triphosphate), a reaction catalyzed by the N-terminal domain.</text>
</comment>
<feature type="binding site" evidence="17">
    <location>
        <position position="334"/>
    </location>
    <ligand>
        <name>UDP-N-acetyl-alpha-D-glucosamine</name>
        <dbReference type="ChEBI" id="CHEBI:57705"/>
    </ligand>
</feature>
<dbReference type="AlphaFoldDB" id="A0A368Z081"/>
<dbReference type="UniPathway" id="UPA00973"/>
<evidence type="ECO:0000256" key="11">
    <source>
        <dbReference type="ARBA" id="ARBA00023268"/>
    </source>
</evidence>
<proteinExistence type="inferred from homology"/>
<dbReference type="GO" id="GO:0003977">
    <property type="term" value="F:UDP-N-acetylglucosamine diphosphorylase activity"/>
    <property type="evidence" value="ECO:0007669"/>
    <property type="project" value="UniProtKB-UniRule"/>
</dbReference>
<feature type="binding site" evidence="17">
    <location>
        <begin position="83"/>
        <end position="84"/>
    </location>
    <ligand>
        <name>UDP-N-acetyl-alpha-D-glucosamine</name>
        <dbReference type="ChEBI" id="CHEBI:57705"/>
    </ligand>
</feature>
<keyword evidence="11 17" id="KW-0511">Multifunctional enzyme</keyword>
<keyword evidence="12 17" id="KW-0012">Acyltransferase</keyword>
<dbReference type="RefSeq" id="WP_114348658.1">
    <property type="nucleotide sequence ID" value="NZ_QPJL01000005.1"/>
</dbReference>
<keyword evidence="20" id="KW-1185">Reference proteome</keyword>
<sequence length="446" mass="46726">MTEKPVALIVLAAGQGSRMQSDLPKVLHRLGGVPLVGHALAAGRSLDPEEVIVVAGHGADQVKKALGKLDPDARIALQEEQLGTAHAVRQAMPLLEGFEGRVIILYGDTPFIGRETLDVLAAHPSDVVVLGFEAADPGRYGRLVTGPNGLERIVEYKDADEATRAIRLVNSGVVAADAATLREFLPMIGNRNAAGEYYLTDLPGLARAAGMRVDVVTCDEAETLGINTRAELASAEAAFQARARAQALEDGVTLSDPATVWFSLDTVIGRDAIVGQNVVFGPGVTVESGAEILPFCHFEGCHISSGATVGPFTRLRPGAELGGDVHVGNFVEIKNSVLDEGVKVGHLTYLGDTHVGERANIGAGTVTCNYDGVSKHKTQIGPHAFIGSDTMLVAPVRVGARAMTGSGSVITEDVPDDALAISRPAQVNKPGLAARLMQALRQKKGN</sequence>
<evidence type="ECO:0000256" key="15">
    <source>
        <dbReference type="ARBA" id="ARBA00048493"/>
    </source>
</evidence>
<dbReference type="GO" id="GO:0019134">
    <property type="term" value="F:glucosamine-1-phosphate N-acetyltransferase activity"/>
    <property type="evidence" value="ECO:0007669"/>
    <property type="project" value="UniProtKB-UniRule"/>
</dbReference>
<comment type="similarity">
    <text evidence="1 17">In the C-terminal section; belongs to the transferase hexapeptide repeat family.</text>
</comment>
<evidence type="ECO:0000256" key="13">
    <source>
        <dbReference type="ARBA" id="ARBA00023316"/>
    </source>
</evidence>
<dbReference type="Gene3D" id="3.90.550.10">
    <property type="entry name" value="Spore Coat Polysaccharide Biosynthesis Protein SpsA, Chain A"/>
    <property type="match status" value="1"/>
</dbReference>
<evidence type="ECO:0000256" key="1">
    <source>
        <dbReference type="ARBA" id="ARBA00007707"/>
    </source>
</evidence>
<evidence type="ECO:0000256" key="10">
    <source>
        <dbReference type="ARBA" id="ARBA00022984"/>
    </source>
</evidence>
<feature type="binding site" evidence="17">
    <location>
        <position position="78"/>
    </location>
    <ligand>
        <name>UDP-N-acetyl-alpha-D-glucosamine</name>
        <dbReference type="ChEBI" id="CHEBI:57705"/>
    </ligand>
</feature>
<comment type="pathway">
    <text evidence="17">Nucleotide-sugar biosynthesis; UDP-N-acetyl-alpha-D-glucosamine biosynthesis; UDP-N-acetyl-alpha-D-glucosamine from N-acetyl-alpha-D-glucosamine 1-phosphate: step 1/1.</text>
</comment>
<dbReference type="GO" id="GO:0016020">
    <property type="term" value="C:membrane"/>
    <property type="evidence" value="ECO:0007669"/>
    <property type="project" value="GOC"/>
</dbReference>
<dbReference type="HAMAP" id="MF_01631">
    <property type="entry name" value="GlmU"/>
    <property type="match status" value="1"/>
</dbReference>
<comment type="caution">
    <text evidence="19">The sequence shown here is derived from an EMBL/GenBank/DDBJ whole genome shotgun (WGS) entry which is preliminary data.</text>
</comment>
<evidence type="ECO:0000256" key="5">
    <source>
        <dbReference type="ARBA" id="ARBA00022695"/>
    </source>
</evidence>
<dbReference type="CDD" id="cd03353">
    <property type="entry name" value="LbH_GlmU_C"/>
    <property type="match status" value="1"/>
</dbReference>
<dbReference type="InterPro" id="IPR025877">
    <property type="entry name" value="MobA-like_NTP_Trfase"/>
</dbReference>
<comment type="pathway">
    <text evidence="17">Nucleotide-sugar biosynthesis; UDP-N-acetyl-alpha-D-glucosamine biosynthesis; N-acetyl-alpha-D-glucosamine 1-phosphate from alpha-D-glucosamine 6-phosphate (route II): step 2/2.</text>
</comment>
<gene>
    <name evidence="17" type="primary">glmU</name>
    <name evidence="19" type="ORF">DFP89_105130</name>
</gene>
<dbReference type="EC" id="2.7.7.23" evidence="17"/>
<comment type="cofactor">
    <cofactor evidence="17">
        <name>Mg(2+)</name>
        <dbReference type="ChEBI" id="CHEBI:18420"/>
    </cofactor>
    <text evidence="17">Binds 1 Mg(2+) ion per subunit.</text>
</comment>
<keyword evidence="4 17" id="KW-0808">Transferase</keyword>
<keyword evidence="9 17" id="KW-0133">Cell shape</keyword>
<evidence type="ECO:0000256" key="12">
    <source>
        <dbReference type="ARBA" id="ARBA00023315"/>
    </source>
</evidence>
<dbReference type="InterPro" id="IPR038009">
    <property type="entry name" value="GlmU_C_LbH"/>
</dbReference>
<feature type="binding site" evidence="17">
    <location>
        <position position="406"/>
    </location>
    <ligand>
        <name>acetyl-CoA</name>
        <dbReference type="ChEBI" id="CHEBI:57288"/>
    </ligand>
</feature>
<dbReference type="InterPro" id="IPR029044">
    <property type="entry name" value="Nucleotide-diphossugar_trans"/>
</dbReference>
<feature type="binding site" evidence="17">
    <location>
        <position position="25"/>
    </location>
    <ligand>
        <name>UDP-N-acetyl-alpha-D-glucosamine</name>
        <dbReference type="ChEBI" id="CHEBI:57705"/>
    </ligand>
</feature>
<dbReference type="InterPro" id="IPR005882">
    <property type="entry name" value="Bifunctional_GlmU"/>
</dbReference>
<feature type="binding site" evidence="17">
    <location>
        <position position="155"/>
    </location>
    <ligand>
        <name>UDP-N-acetyl-alpha-D-glucosamine</name>
        <dbReference type="ChEBI" id="CHEBI:57705"/>
    </ligand>
</feature>
<keyword evidence="13 17" id="KW-0961">Cell wall biogenesis/degradation</keyword>
<dbReference type="NCBIfam" id="NF010933">
    <property type="entry name" value="PRK14353.1"/>
    <property type="match status" value="1"/>
</dbReference>
<feature type="binding site" evidence="17">
    <location>
        <position position="363"/>
    </location>
    <ligand>
        <name>acetyl-CoA</name>
        <dbReference type="ChEBI" id="CHEBI:57288"/>
    </ligand>
</feature>
<feature type="binding site" evidence="17">
    <location>
        <position position="170"/>
    </location>
    <ligand>
        <name>UDP-N-acetyl-alpha-D-glucosamine</name>
        <dbReference type="ChEBI" id="CHEBI:57705"/>
    </ligand>
</feature>
<dbReference type="OrthoDB" id="9775031at2"/>
<evidence type="ECO:0000256" key="6">
    <source>
        <dbReference type="ARBA" id="ARBA00022723"/>
    </source>
</evidence>
<organism evidence="19 20">
    <name type="scientific">Paracoccus lutimaris</name>
    <dbReference type="NCBI Taxonomy" id="1490030"/>
    <lineage>
        <taxon>Bacteria</taxon>
        <taxon>Pseudomonadati</taxon>
        <taxon>Pseudomonadota</taxon>
        <taxon>Alphaproteobacteria</taxon>
        <taxon>Rhodobacterales</taxon>
        <taxon>Paracoccaceae</taxon>
        <taxon>Paracoccus</taxon>
    </lineage>
</organism>
<evidence type="ECO:0000256" key="14">
    <source>
        <dbReference type="ARBA" id="ARBA00048247"/>
    </source>
</evidence>
<protein>
    <recommendedName>
        <fullName evidence="17">Bifunctional protein GlmU</fullName>
    </recommendedName>
    <domain>
        <recommendedName>
            <fullName evidence="17">UDP-N-acetylglucosamine pyrophosphorylase</fullName>
            <ecNumber evidence="17">2.7.7.23</ecNumber>
        </recommendedName>
        <alternativeName>
            <fullName evidence="17">N-acetylglucosamine-1-phosphate uridyltransferase</fullName>
        </alternativeName>
    </domain>
    <domain>
        <recommendedName>
            <fullName evidence="17">Glucosamine-1-phosphate N-acetyltransferase</fullName>
            <ecNumber evidence="17">2.3.1.157</ecNumber>
        </recommendedName>
    </domain>
</protein>
<dbReference type="GO" id="GO:0009252">
    <property type="term" value="P:peptidoglycan biosynthetic process"/>
    <property type="evidence" value="ECO:0007669"/>
    <property type="project" value="UniProtKB-UniRule"/>
</dbReference>
<dbReference type="CDD" id="cd02540">
    <property type="entry name" value="GT2_GlmU_N_bac"/>
    <property type="match status" value="1"/>
</dbReference>
<feature type="binding site" evidence="17">
    <location>
        <position position="108"/>
    </location>
    <ligand>
        <name>Mg(2+)</name>
        <dbReference type="ChEBI" id="CHEBI:18420"/>
    </ligand>
</feature>
<dbReference type="GO" id="GO:0006048">
    <property type="term" value="P:UDP-N-acetylglucosamine biosynthetic process"/>
    <property type="evidence" value="ECO:0007669"/>
    <property type="project" value="UniProtKB-UniPathway"/>
</dbReference>
<keyword evidence="3 17" id="KW-0963">Cytoplasm</keyword>
<feature type="binding site" evidence="17">
    <location>
        <position position="360"/>
    </location>
    <ligand>
        <name>UDP-N-acetyl-alpha-D-glucosamine</name>
        <dbReference type="ChEBI" id="CHEBI:57705"/>
    </ligand>
</feature>
<feature type="binding site" evidence="17">
    <location>
        <begin position="11"/>
        <end position="14"/>
    </location>
    <ligand>
        <name>UDP-N-acetyl-alpha-D-glucosamine</name>
        <dbReference type="ChEBI" id="CHEBI:57705"/>
    </ligand>
</feature>
<name>A0A368Z081_9RHOB</name>
<keyword evidence="10 17" id="KW-0573">Peptidoglycan synthesis</keyword>
<dbReference type="NCBIfam" id="TIGR01173">
    <property type="entry name" value="glmU"/>
    <property type="match status" value="1"/>
</dbReference>
<feature type="binding site" evidence="17">
    <location>
        <position position="141"/>
    </location>
    <ligand>
        <name>UDP-N-acetyl-alpha-D-glucosamine</name>
        <dbReference type="ChEBI" id="CHEBI:57705"/>
    </ligand>
</feature>
<dbReference type="Pfam" id="PF12804">
    <property type="entry name" value="NTP_transf_3"/>
    <property type="match status" value="1"/>
</dbReference>
<feature type="binding site" evidence="17">
    <location>
        <position position="388"/>
    </location>
    <ligand>
        <name>acetyl-CoA</name>
        <dbReference type="ChEBI" id="CHEBI:57288"/>
    </ligand>
</feature>
<feature type="binding site" evidence="17">
    <location>
        <begin position="369"/>
        <end position="370"/>
    </location>
    <ligand>
        <name>acetyl-CoA</name>
        <dbReference type="ChEBI" id="CHEBI:57288"/>
    </ligand>
</feature>
<dbReference type="EMBL" id="QPJL01000005">
    <property type="protein sequence ID" value="RCW85863.1"/>
    <property type="molecule type" value="Genomic_DNA"/>
</dbReference>
<dbReference type="GO" id="GO:0008360">
    <property type="term" value="P:regulation of cell shape"/>
    <property type="evidence" value="ECO:0007669"/>
    <property type="project" value="UniProtKB-KW"/>
</dbReference>
<feature type="binding site" evidence="17">
    <location>
        <position position="227"/>
    </location>
    <ligand>
        <name>UDP-N-acetyl-alpha-D-glucosamine</name>
        <dbReference type="ChEBI" id="CHEBI:57705"/>
    </ligand>
</feature>
<evidence type="ECO:0000256" key="17">
    <source>
        <dbReference type="HAMAP-Rule" id="MF_01631"/>
    </source>
</evidence>
<dbReference type="Gene3D" id="2.160.10.10">
    <property type="entry name" value="Hexapeptide repeat proteins"/>
    <property type="match status" value="1"/>
</dbReference>
<keyword evidence="5 17" id="KW-0548">Nucleotidyltransferase</keyword>
<dbReference type="GO" id="GO:0000287">
    <property type="term" value="F:magnesium ion binding"/>
    <property type="evidence" value="ECO:0007669"/>
    <property type="project" value="UniProtKB-UniRule"/>
</dbReference>
<feature type="region of interest" description="Linker" evidence="17">
    <location>
        <begin position="230"/>
        <end position="250"/>
    </location>
</feature>
<comment type="subunit">
    <text evidence="17">Homotrimer.</text>
</comment>
<dbReference type="GO" id="GO:0009245">
    <property type="term" value="P:lipid A biosynthetic process"/>
    <property type="evidence" value="ECO:0007669"/>
    <property type="project" value="UniProtKB-UniRule"/>
</dbReference>
<comment type="similarity">
    <text evidence="2 17">In the N-terminal section; belongs to the N-acetylglucosamine-1-phosphate uridyltransferase family.</text>
</comment>
<evidence type="ECO:0000256" key="3">
    <source>
        <dbReference type="ARBA" id="ARBA00022490"/>
    </source>
</evidence>
<dbReference type="InterPro" id="IPR050065">
    <property type="entry name" value="GlmU-like"/>
</dbReference>
<feature type="region of interest" description="N-acetyltransferase" evidence="17">
    <location>
        <begin position="251"/>
        <end position="446"/>
    </location>
</feature>
<feature type="binding site" evidence="17">
    <location>
        <position position="423"/>
    </location>
    <ligand>
        <name>acetyl-CoA</name>
        <dbReference type="ChEBI" id="CHEBI:57288"/>
    </ligand>
</feature>
<dbReference type="SUPFAM" id="SSF51161">
    <property type="entry name" value="Trimeric LpxA-like enzymes"/>
    <property type="match status" value="1"/>
</dbReference>
<keyword evidence="7 17" id="KW-0677">Repeat</keyword>
<keyword evidence="8 17" id="KW-0460">Magnesium</keyword>
<comment type="subcellular location">
    <subcellularLocation>
        <location evidence="17">Cytoplasm</location>
    </subcellularLocation>
</comment>
<evidence type="ECO:0000259" key="18">
    <source>
        <dbReference type="Pfam" id="PF12804"/>
    </source>
</evidence>
<evidence type="ECO:0000256" key="2">
    <source>
        <dbReference type="ARBA" id="ARBA00007947"/>
    </source>
</evidence>
<comment type="catalytic activity">
    <reaction evidence="14 17">
        <text>alpha-D-glucosamine 1-phosphate + acetyl-CoA = N-acetyl-alpha-D-glucosamine 1-phosphate + CoA + H(+)</text>
        <dbReference type="Rhea" id="RHEA:13725"/>
        <dbReference type="ChEBI" id="CHEBI:15378"/>
        <dbReference type="ChEBI" id="CHEBI:57287"/>
        <dbReference type="ChEBI" id="CHEBI:57288"/>
        <dbReference type="ChEBI" id="CHEBI:57776"/>
        <dbReference type="ChEBI" id="CHEBI:58516"/>
        <dbReference type="EC" id="2.3.1.157"/>
    </reaction>
</comment>
<feature type="active site" description="Proton acceptor" evidence="17">
    <location>
        <position position="346"/>
    </location>
</feature>
<dbReference type="EC" id="2.3.1.157" evidence="17"/>